<sequence>MASLPPVDSVDESHLASVLSILLEPSDVLYSTLAPALAASFASGERFLSYPHLLDAAIAQVASWDPLLRARFIAGHPRIGETRNLSALSVKEQGAVSSVAPTPPEVLARLAHLNACYERRYPGLRYITFVNGRSRAAIAVEMEDVLQIPHSLSPDQPPIEETVSIQPNTEAWRTELDRAVIDVGRIAKSRLAAMTV</sequence>
<gene>
    <name evidence="3" type="ORF">B0H15DRAFT_838851</name>
</gene>
<dbReference type="AlphaFoldDB" id="A0AAD6U6F8"/>
<dbReference type="PANTHER" id="PTHR37987:SF1">
    <property type="entry name" value="OXO-4-HYDROXY-4-CARBOXY-5-UREIDOIMIDAZOLINE DECARBOXYLASE DOMAIN-CONTAINING PROTEIN"/>
    <property type="match status" value="1"/>
</dbReference>
<evidence type="ECO:0000313" key="3">
    <source>
        <dbReference type="EMBL" id="KAJ7089703.1"/>
    </source>
</evidence>
<dbReference type="InterPro" id="IPR018020">
    <property type="entry name" value="OHCU_decarboxylase"/>
</dbReference>
<accession>A0AAD6U6F8</accession>
<comment type="caution">
    <text evidence="3">The sequence shown here is derived from an EMBL/GenBank/DDBJ whole genome shotgun (WGS) entry which is preliminary data.</text>
</comment>
<keyword evidence="1" id="KW-0659">Purine metabolism</keyword>
<dbReference type="SUPFAM" id="SSF158694">
    <property type="entry name" value="UraD-Like"/>
    <property type="match status" value="1"/>
</dbReference>
<reference evidence="3" key="1">
    <citation type="submission" date="2023-03" db="EMBL/GenBank/DDBJ databases">
        <title>Massive genome expansion in bonnet fungi (Mycena s.s.) driven by repeated elements and novel gene families across ecological guilds.</title>
        <authorList>
            <consortium name="Lawrence Berkeley National Laboratory"/>
            <person name="Harder C.B."/>
            <person name="Miyauchi S."/>
            <person name="Viragh M."/>
            <person name="Kuo A."/>
            <person name="Thoen E."/>
            <person name="Andreopoulos B."/>
            <person name="Lu D."/>
            <person name="Skrede I."/>
            <person name="Drula E."/>
            <person name="Henrissat B."/>
            <person name="Morin E."/>
            <person name="Kohler A."/>
            <person name="Barry K."/>
            <person name="LaButti K."/>
            <person name="Morin E."/>
            <person name="Salamov A."/>
            <person name="Lipzen A."/>
            <person name="Mereny Z."/>
            <person name="Hegedus B."/>
            <person name="Baldrian P."/>
            <person name="Stursova M."/>
            <person name="Weitz H."/>
            <person name="Taylor A."/>
            <person name="Grigoriev I.V."/>
            <person name="Nagy L.G."/>
            <person name="Martin F."/>
            <person name="Kauserud H."/>
        </authorList>
    </citation>
    <scope>NUCLEOTIDE SEQUENCE</scope>
    <source>
        <strain evidence="3">CBHHK173m</strain>
    </source>
</reference>
<evidence type="ECO:0000259" key="2">
    <source>
        <dbReference type="Pfam" id="PF09349"/>
    </source>
</evidence>
<name>A0AAD6U6F8_9AGAR</name>
<protein>
    <submittedName>
        <fullName evidence="3">Oxo-4-hydroxy-4-carboxy-5-ureidoimidazoline decarboxylase</fullName>
    </submittedName>
</protein>
<proteinExistence type="predicted"/>
<dbReference type="Pfam" id="PF09349">
    <property type="entry name" value="OHCU_decarbox"/>
    <property type="match status" value="1"/>
</dbReference>
<keyword evidence="4" id="KW-1185">Reference proteome</keyword>
<dbReference type="Proteomes" id="UP001222325">
    <property type="component" value="Unassembled WGS sequence"/>
</dbReference>
<feature type="domain" description="Oxo-4-hydroxy-4-carboxy-5-ureidoimidazoline decarboxylase" evidence="2">
    <location>
        <begin position="14"/>
        <end position="145"/>
    </location>
</feature>
<evidence type="ECO:0000256" key="1">
    <source>
        <dbReference type="ARBA" id="ARBA00022631"/>
    </source>
</evidence>
<dbReference type="PANTHER" id="PTHR37987">
    <property type="entry name" value="CHROMOSOME 9, WHOLE GENOME SHOTGUN SEQUENCE"/>
    <property type="match status" value="1"/>
</dbReference>
<dbReference type="InterPro" id="IPR036778">
    <property type="entry name" value="OHCU_decarboxylase_sf"/>
</dbReference>
<evidence type="ECO:0000313" key="4">
    <source>
        <dbReference type="Proteomes" id="UP001222325"/>
    </source>
</evidence>
<dbReference type="EMBL" id="JARJCN010000023">
    <property type="protein sequence ID" value="KAJ7089703.1"/>
    <property type="molecule type" value="Genomic_DNA"/>
</dbReference>
<dbReference type="GO" id="GO:0006144">
    <property type="term" value="P:purine nucleobase metabolic process"/>
    <property type="evidence" value="ECO:0007669"/>
    <property type="project" value="UniProtKB-KW"/>
</dbReference>
<organism evidence="3 4">
    <name type="scientific">Mycena belliarum</name>
    <dbReference type="NCBI Taxonomy" id="1033014"/>
    <lineage>
        <taxon>Eukaryota</taxon>
        <taxon>Fungi</taxon>
        <taxon>Dikarya</taxon>
        <taxon>Basidiomycota</taxon>
        <taxon>Agaricomycotina</taxon>
        <taxon>Agaricomycetes</taxon>
        <taxon>Agaricomycetidae</taxon>
        <taxon>Agaricales</taxon>
        <taxon>Marasmiineae</taxon>
        <taxon>Mycenaceae</taxon>
        <taxon>Mycena</taxon>
    </lineage>
</organism>
<dbReference type="Gene3D" id="1.10.3330.10">
    <property type="entry name" value="Oxo-4-hydroxy-4-carboxy-5-ureidoimidazoline decarboxylase"/>
    <property type="match status" value="1"/>
</dbReference>